<dbReference type="InterPro" id="IPR009078">
    <property type="entry name" value="Ferritin-like_SF"/>
</dbReference>
<dbReference type="EMBL" id="CP010777">
    <property type="protein sequence ID" value="AKQ44703.1"/>
    <property type="molecule type" value="Genomic_DNA"/>
</dbReference>
<dbReference type="Pfam" id="PF13668">
    <property type="entry name" value="Ferritin_2"/>
    <property type="match status" value="1"/>
</dbReference>
<evidence type="ECO:0000313" key="2">
    <source>
        <dbReference type="Proteomes" id="UP000036458"/>
    </source>
</evidence>
<name>A0A0H4VHC9_9BACT</name>
<reference evidence="1 2" key="1">
    <citation type="submission" date="2015-01" db="EMBL/GenBank/DDBJ databases">
        <title>Rufibacter sp./DG31D/ whole genome sequencing.</title>
        <authorList>
            <person name="Kim M.K."/>
            <person name="Srinivasan S."/>
            <person name="Lee J.-J."/>
        </authorList>
    </citation>
    <scope>NUCLEOTIDE SEQUENCE [LARGE SCALE GENOMIC DNA]</scope>
    <source>
        <strain evidence="1 2">DG31D</strain>
    </source>
</reference>
<dbReference type="RefSeq" id="WP_048919489.1">
    <property type="nucleotide sequence ID" value="NZ_CP010777.1"/>
</dbReference>
<keyword evidence="2" id="KW-1185">Reference proteome</keyword>
<dbReference type="OrthoDB" id="954262at2"/>
<dbReference type="InterPro" id="IPR012347">
    <property type="entry name" value="Ferritin-like"/>
</dbReference>
<sequence>MNIFNVIKEIEKVDPEVFERLDPRRNVFKHFAGFGKKLAATAVPLAFGSMLNKAYAQTGSNTAIVEVLNFALTLEYLESEFYKQAVIAAPAVGANAAAQGALTLIRDHEAQHVAFLRTTITSLQGTPVTFTAANFDYTARGAFADVFTNYGTMLAVAQAFEDTGVRAYKGQAGNLVASNAVLQAALQIHSVEARHAAHIRRMRRDVPTIAAPVKPWITLKDRGGLPAATQPIYDGEELTTQATVNIIMNANGINITAEAASEAFDEPLTKDQVLAIVTPFIR</sequence>
<dbReference type="PATRIC" id="fig|1379910.4.peg.465"/>
<dbReference type="KEGG" id="ruf:TH63_02195"/>
<accession>A0A0H4VHC9</accession>
<dbReference type="STRING" id="1379910.TH63_02195"/>
<organism evidence="1 2">
    <name type="scientific">Rufibacter radiotolerans</name>
    <dbReference type="NCBI Taxonomy" id="1379910"/>
    <lineage>
        <taxon>Bacteria</taxon>
        <taxon>Pseudomonadati</taxon>
        <taxon>Bacteroidota</taxon>
        <taxon>Cytophagia</taxon>
        <taxon>Cytophagales</taxon>
        <taxon>Hymenobacteraceae</taxon>
        <taxon>Rufibacter</taxon>
    </lineage>
</organism>
<dbReference type="AlphaFoldDB" id="A0A0H4VHC9"/>
<gene>
    <name evidence="1" type="ORF">TH63_02195</name>
</gene>
<dbReference type="Gene3D" id="1.20.1260.10">
    <property type="match status" value="1"/>
</dbReference>
<dbReference type="SUPFAM" id="SSF47240">
    <property type="entry name" value="Ferritin-like"/>
    <property type="match status" value="1"/>
</dbReference>
<dbReference type="Proteomes" id="UP000036458">
    <property type="component" value="Chromosome"/>
</dbReference>
<protein>
    <submittedName>
        <fullName evidence="1">Dessication-associated protein</fullName>
    </submittedName>
</protein>
<proteinExistence type="predicted"/>
<evidence type="ECO:0000313" key="1">
    <source>
        <dbReference type="EMBL" id="AKQ44703.1"/>
    </source>
</evidence>